<gene>
    <name evidence="7" type="ORF">EB796_024221</name>
</gene>
<dbReference type="PANTHER" id="PTHR10342">
    <property type="entry name" value="ARYLSULFATASE"/>
    <property type="match status" value="1"/>
</dbReference>
<dbReference type="Proteomes" id="UP000593567">
    <property type="component" value="Unassembled WGS sequence"/>
</dbReference>
<keyword evidence="5" id="KW-0325">Glycoprotein</keyword>
<evidence type="ECO:0000256" key="2">
    <source>
        <dbReference type="ARBA" id="ARBA00022723"/>
    </source>
</evidence>
<feature type="region of interest" description="Disordered" evidence="6">
    <location>
        <begin position="490"/>
        <end position="510"/>
    </location>
</feature>
<keyword evidence="2" id="KW-0479">Metal-binding</keyword>
<dbReference type="Gene3D" id="3.30.1120.10">
    <property type="match status" value="2"/>
</dbReference>
<dbReference type="OrthoDB" id="283553at2759"/>
<dbReference type="InterPro" id="IPR029358">
    <property type="entry name" value="CFAP96"/>
</dbReference>
<dbReference type="InterPro" id="IPR024607">
    <property type="entry name" value="Sulfatase_CS"/>
</dbReference>
<keyword evidence="3" id="KW-0378">Hydrolase</keyword>
<dbReference type="EMBL" id="VXIV02003391">
    <property type="protein sequence ID" value="KAF6017452.1"/>
    <property type="molecule type" value="Genomic_DNA"/>
</dbReference>
<dbReference type="InterPro" id="IPR047115">
    <property type="entry name" value="ARSB"/>
</dbReference>
<evidence type="ECO:0000256" key="4">
    <source>
        <dbReference type="ARBA" id="ARBA00022837"/>
    </source>
</evidence>
<organism evidence="7 8">
    <name type="scientific">Bugula neritina</name>
    <name type="common">Brown bryozoan</name>
    <name type="synonym">Sertularia neritina</name>
    <dbReference type="NCBI Taxonomy" id="10212"/>
    <lineage>
        <taxon>Eukaryota</taxon>
        <taxon>Metazoa</taxon>
        <taxon>Spiralia</taxon>
        <taxon>Lophotrochozoa</taxon>
        <taxon>Bryozoa</taxon>
        <taxon>Gymnolaemata</taxon>
        <taxon>Cheilostomatida</taxon>
        <taxon>Flustrina</taxon>
        <taxon>Buguloidea</taxon>
        <taxon>Bugulidae</taxon>
        <taxon>Bugula</taxon>
    </lineage>
</organism>
<protein>
    <submittedName>
        <fullName evidence="7">C4orf47</fullName>
    </submittedName>
</protein>
<keyword evidence="4" id="KW-0106">Calcium</keyword>
<comment type="similarity">
    <text evidence="1">Belongs to the sulfatase family.</text>
</comment>
<dbReference type="PANTHER" id="PTHR10342:SF273">
    <property type="entry name" value="RE14504P"/>
    <property type="match status" value="1"/>
</dbReference>
<evidence type="ECO:0000313" key="8">
    <source>
        <dbReference type="Proteomes" id="UP000593567"/>
    </source>
</evidence>
<keyword evidence="8" id="KW-1185">Reference proteome</keyword>
<dbReference type="InterPro" id="IPR017850">
    <property type="entry name" value="Alkaline_phosphatase_core_sf"/>
</dbReference>
<accession>A0A7J7IU39</accession>
<reference evidence="7" key="1">
    <citation type="submission" date="2020-06" db="EMBL/GenBank/DDBJ databases">
        <title>Draft genome of Bugula neritina, a colonial animal packing powerful symbionts and potential medicines.</title>
        <authorList>
            <person name="Rayko M."/>
        </authorList>
    </citation>
    <scope>NUCLEOTIDE SEQUENCE [LARGE SCALE GENOMIC DNA]</scope>
    <source>
        <strain evidence="7">Kwan_BN1</strain>
    </source>
</reference>
<dbReference type="AlphaFoldDB" id="A0A7J7IU39"/>
<dbReference type="Pfam" id="PF15239">
    <property type="entry name" value="CFAP96-like"/>
    <property type="match status" value="1"/>
</dbReference>
<evidence type="ECO:0000256" key="3">
    <source>
        <dbReference type="ARBA" id="ARBA00022801"/>
    </source>
</evidence>
<evidence type="ECO:0000313" key="7">
    <source>
        <dbReference type="EMBL" id="KAF6017452.1"/>
    </source>
</evidence>
<dbReference type="GO" id="GO:0008484">
    <property type="term" value="F:sulfuric ester hydrolase activity"/>
    <property type="evidence" value="ECO:0007669"/>
    <property type="project" value="InterPro"/>
</dbReference>
<dbReference type="PROSITE" id="PS00523">
    <property type="entry name" value="SULFATASE_1"/>
    <property type="match status" value="1"/>
</dbReference>
<evidence type="ECO:0000256" key="5">
    <source>
        <dbReference type="ARBA" id="ARBA00023180"/>
    </source>
</evidence>
<dbReference type="SUPFAM" id="SSF53649">
    <property type="entry name" value="Alkaline phosphatase-like"/>
    <property type="match status" value="3"/>
</dbReference>
<sequence>MHVSDWYPTILNLAGGSTEGLTLDGFDQWPAISGSAPSPRKELLHNIDPLMPQYGFKKPGSPFDNRQTAALRVGDYKIVTGLPVLSKWYKPDSVQGMQSYLLVLETSDNASRTLYCVLKKKPEVVDKLLNRLAEYEESAVPPLNPVPEPEAANPSLHADDLGYADIGYHGGAGQIKTPVLDQLAYDGVRLENYYVQPVCTPTRGALLAGKWHLGFYKKEYLPVNRGFDSFYGYYQGAEDYFNHTRELKELLHNFDPLMPKFGFKKPGSPFDNRQTAALRVGDYKIVTGLPALSKWYKPDSVQEIQKTLTTEEVIKKEFHSLSESSFLQNIFLFNITADPYERNDLSKKKPEVVDELLKRLAEYEESAVPPLHPKAQPNEANPSLHVSLHLVFDNLHKMGDKGGKSDMDRMGIFQEMKYHTIGDKYTTPGVSFNASAGKGKQMLPGGVKEKCAKQDGYFNDKFQRMFEGEAHSDPIKMRRQHRMKEAQKNLGKPFLPSSGEKKPSGLGNHYGTLGGPVPAFSAQNKTAGAYKAPNKNFYTNPGKKGTGYGYLPVTLGQHPKHMTEPYNQVALLDKQLQDQSRSKMKGGSFKLNMHPKAYFDEKPFTNDKPLPPVKKPAPSKPITVPFKPSHPSKIPAGCKAGTFETYPTHSVDPYGKHYKRPVHVVNKTGKTYIPNSGPKTAPITSIINQNVIKAVNRQNYKSVRSVTVH</sequence>
<dbReference type="GO" id="GO:0046872">
    <property type="term" value="F:metal ion binding"/>
    <property type="evidence" value="ECO:0007669"/>
    <property type="project" value="UniProtKB-KW"/>
</dbReference>
<evidence type="ECO:0000256" key="1">
    <source>
        <dbReference type="ARBA" id="ARBA00008779"/>
    </source>
</evidence>
<proteinExistence type="inferred from homology"/>
<comment type="caution">
    <text evidence="7">The sequence shown here is derived from an EMBL/GenBank/DDBJ whole genome shotgun (WGS) entry which is preliminary data.</text>
</comment>
<name>A0A7J7IU39_BUGNE</name>
<evidence type="ECO:0000256" key="6">
    <source>
        <dbReference type="SAM" id="MobiDB-lite"/>
    </source>
</evidence>
<dbReference type="Gene3D" id="3.40.720.10">
    <property type="entry name" value="Alkaline Phosphatase, subunit A"/>
    <property type="match status" value="2"/>
</dbReference>